<dbReference type="AlphaFoldDB" id="A0A3M4JV07"/>
<sequence>MFHPALDDIIRLGLFCAGTGTKRVLFDSLEL</sequence>
<name>A0A3M4JV07_9PSED</name>
<comment type="caution">
    <text evidence="1">The sequence shown here is derived from an EMBL/GenBank/DDBJ whole genome shotgun (WGS) entry which is preliminary data.</text>
</comment>
<dbReference type="Proteomes" id="UP000269044">
    <property type="component" value="Unassembled WGS sequence"/>
</dbReference>
<dbReference type="EMBL" id="RBRA01000235">
    <property type="protein sequence ID" value="RMQ20869.1"/>
    <property type="molecule type" value="Genomic_DNA"/>
</dbReference>
<evidence type="ECO:0000313" key="1">
    <source>
        <dbReference type="EMBL" id="RMQ20869.1"/>
    </source>
</evidence>
<protein>
    <submittedName>
        <fullName evidence="1">Uncharacterized protein</fullName>
    </submittedName>
</protein>
<reference evidence="1 2" key="1">
    <citation type="submission" date="2018-08" db="EMBL/GenBank/DDBJ databases">
        <title>Recombination of ecologically and evolutionarily significant loci maintains genetic cohesion in the Pseudomonas syringae species complex.</title>
        <authorList>
            <person name="Dillon M."/>
            <person name="Thakur S."/>
            <person name="Almeida R.N.D."/>
            <person name="Weir B.S."/>
            <person name="Guttman D.S."/>
        </authorList>
    </citation>
    <scope>NUCLEOTIDE SEQUENCE [LARGE SCALE GENOMIC DNA]</scope>
    <source>
        <strain evidence="1 2">ICMP 13052</strain>
    </source>
</reference>
<accession>A0A3M4JV07</accession>
<proteinExistence type="predicted"/>
<organism evidence="1 2">
    <name type="scientific">Pseudomonas syringae pv. delphinii</name>
    <dbReference type="NCBI Taxonomy" id="192088"/>
    <lineage>
        <taxon>Bacteria</taxon>
        <taxon>Pseudomonadati</taxon>
        <taxon>Pseudomonadota</taxon>
        <taxon>Gammaproteobacteria</taxon>
        <taxon>Pseudomonadales</taxon>
        <taxon>Pseudomonadaceae</taxon>
        <taxon>Pseudomonas</taxon>
    </lineage>
</organism>
<evidence type="ECO:0000313" key="2">
    <source>
        <dbReference type="Proteomes" id="UP000269044"/>
    </source>
</evidence>
<gene>
    <name evidence="1" type="ORF">ALQ08_200193</name>
</gene>